<accession>I3IMR2</accession>
<keyword evidence="1" id="KW-1133">Transmembrane helix</keyword>
<evidence type="ECO:0000313" key="3">
    <source>
        <dbReference type="Proteomes" id="UP000002985"/>
    </source>
</evidence>
<gene>
    <name evidence="2" type="ORF">KSU1_C1411</name>
</gene>
<keyword evidence="3" id="KW-1185">Reference proteome</keyword>
<keyword evidence="1" id="KW-0472">Membrane</keyword>
<evidence type="ECO:0008006" key="4">
    <source>
        <dbReference type="Google" id="ProtNLM"/>
    </source>
</evidence>
<comment type="caution">
    <text evidence="2">The sequence shown here is derived from an EMBL/GenBank/DDBJ whole genome shotgun (WGS) entry which is preliminary data.</text>
</comment>
<reference evidence="2 3" key="1">
    <citation type="journal article" date="2012" name="FEBS Lett.">
        <title>Anammox organism KSU-1 expresses a NirK-type copper-containing nitrite reductase instead of a NirS-type with cytochrome cd1.</title>
        <authorList>
            <person name="Hira D."/>
            <person name="Toh H."/>
            <person name="Migita C.T."/>
            <person name="Okubo H."/>
            <person name="Nishiyama T."/>
            <person name="Hattori M."/>
            <person name="Furukawa K."/>
            <person name="Fujii T."/>
        </authorList>
    </citation>
    <scope>NUCLEOTIDE SEQUENCE [LARGE SCALE GENOMIC DNA]</scope>
</reference>
<dbReference type="Proteomes" id="UP000002985">
    <property type="component" value="Unassembled WGS sequence"/>
</dbReference>
<dbReference type="EMBL" id="BAFH01000003">
    <property type="protein sequence ID" value="GAB63007.1"/>
    <property type="molecule type" value="Genomic_DNA"/>
</dbReference>
<keyword evidence="1" id="KW-0812">Transmembrane</keyword>
<sequence>MHFDMYRGYEETIKAYGKEINLMYKDFNKKYWILFSLFFLFSITGCTQFSLNLQDRVQNVNTCQISVIDSRADENIFINALAIKTIPPVRQILYTKLCQRNEIQKAIREGMELTVYISNIQCGRINHYIYSELIGGMTGQIQVRKPGEKEYHEYLIMPSFSRVNKPIFAKRTIYKDFIEYIVEGFVADIEKNIYKIKEDIAKQ</sequence>
<evidence type="ECO:0000313" key="2">
    <source>
        <dbReference type="EMBL" id="GAB63007.1"/>
    </source>
</evidence>
<organism evidence="2 3">
    <name type="scientific">Candidatus Jettenia caeni</name>
    <dbReference type="NCBI Taxonomy" id="247490"/>
    <lineage>
        <taxon>Bacteria</taxon>
        <taxon>Pseudomonadati</taxon>
        <taxon>Planctomycetota</taxon>
        <taxon>Candidatus Brocadiia</taxon>
        <taxon>Candidatus Brocadiales</taxon>
        <taxon>Candidatus Brocadiaceae</taxon>
        <taxon>Candidatus Jettenia</taxon>
    </lineage>
</organism>
<evidence type="ECO:0000256" key="1">
    <source>
        <dbReference type="SAM" id="Phobius"/>
    </source>
</evidence>
<name>I3IMR2_9BACT</name>
<protein>
    <recommendedName>
        <fullName evidence="4">Lipoprotein</fullName>
    </recommendedName>
</protein>
<proteinExistence type="predicted"/>
<feature type="transmembrane region" description="Helical" evidence="1">
    <location>
        <begin position="31"/>
        <end position="51"/>
    </location>
</feature>
<dbReference type="AlphaFoldDB" id="I3IMR2"/>